<proteinExistence type="predicted"/>
<dbReference type="AlphaFoldDB" id="A0A0S3SA82"/>
<evidence type="ECO:0000313" key="2">
    <source>
        <dbReference type="Proteomes" id="UP000291084"/>
    </source>
</evidence>
<evidence type="ECO:0000313" key="1">
    <source>
        <dbReference type="EMBL" id="BAT89706.1"/>
    </source>
</evidence>
<dbReference type="Proteomes" id="UP000291084">
    <property type="component" value="Chromosome 6"/>
</dbReference>
<sequence>MILYPLPSEIQPHLLLLTSISSFQPAQRSHIQRTKTLVEETRQCILIQNQIQLFACSCSLLNPIRKENTKQNLLPSSSSNFPINHTIPNFFHLQNANPTIQITDHRHLKHIQKSKPLLATVTGASIQELLTVSHHRTNQKPRAPPS</sequence>
<keyword evidence="2" id="KW-1185">Reference proteome</keyword>
<dbReference type="EMBL" id="AP015039">
    <property type="protein sequence ID" value="BAT89706.1"/>
    <property type="molecule type" value="Genomic_DNA"/>
</dbReference>
<name>A0A0S3SA82_PHAAN</name>
<accession>A0A0S3SA82</accession>
<organism evidence="1 2">
    <name type="scientific">Vigna angularis var. angularis</name>
    <dbReference type="NCBI Taxonomy" id="157739"/>
    <lineage>
        <taxon>Eukaryota</taxon>
        <taxon>Viridiplantae</taxon>
        <taxon>Streptophyta</taxon>
        <taxon>Embryophyta</taxon>
        <taxon>Tracheophyta</taxon>
        <taxon>Spermatophyta</taxon>
        <taxon>Magnoliopsida</taxon>
        <taxon>eudicotyledons</taxon>
        <taxon>Gunneridae</taxon>
        <taxon>Pentapetalae</taxon>
        <taxon>rosids</taxon>
        <taxon>fabids</taxon>
        <taxon>Fabales</taxon>
        <taxon>Fabaceae</taxon>
        <taxon>Papilionoideae</taxon>
        <taxon>50 kb inversion clade</taxon>
        <taxon>NPAAA clade</taxon>
        <taxon>indigoferoid/millettioid clade</taxon>
        <taxon>Phaseoleae</taxon>
        <taxon>Vigna</taxon>
    </lineage>
</organism>
<protein>
    <submittedName>
        <fullName evidence="1">Uncharacterized protein</fullName>
    </submittedName>
</protein>
<reference evidence="1 2" key="1">
    <citation type="journal article" date="2015" name="Sci. Rep.">
        <title>The power of single molecule real-time sequencing technology in the de novo assembly of a eukaryotic genome.</title>
        <authorList>
            <person name="Sakai H."/>
            <person name="Naito K."/>
            <person name="Ogiso-Tanaka E."/>
            <person name="Takahashi Y."/>
            <person name="Iseki K."/>
            <person name="Muto C."/>
            <person name="Satou K."/>
            <person name="Teruya K."/>
            <person name="Shiroma A."/>
            <person name="Shimoji M."/>
            <person name="Hirano T."/>
            <person name="Itoh T."/>
            <person name="Kaga A."/>
            <person name="Tomooka N."/>
        </authorList>
    </citation>
    <scope>NUCLEOTIDE SEQUENCE [LARGE SCALE GENOMIC DNA]</scope>
    <source>
        <strain evidence="2">cv. Shumari</strain>
    </source>
</reference>
<gene>
    <name evidence="1" type="primary">Vigan.06G073600</name>
    <name evidence="1" type="ORF">VIGAN_06073600</name>
</gene>